<protein>
    <submittedName>
        <fullName evidence="1">Uncharacterized protein</fullName>
    </submittedName>
</protein>
<proteinExistence type="predicted"/>
<dbReference type="RefSeq" id="WP_406857630.1">
    <property type="nucleotide sequence ID" value="NZ_CP157484.1"/>
</dbReference>
<accession>A0AAU7JKI5</accession>
<gene>
    <name evidence="1" type="ORF">ABEG18_08420</name>
</gene>
<name>A0AAU7JKI5_9HYPH</name>
<sequence length="45" mass="4804">MKALAAFLLGLTLGVTFIIFGETAVNRIPGQEPVSVWGNPPALRH</sequence>
<dbReference type="EMBL" id="CP157484">
    <property type="protein sequence ID" value="XBO40773.1"/>
    <property type="molecule type" value="Genomic_DNA"/>
</dbReference>
<dbReference type="AlphaFoldDB" id="A0AAU7JKI5"/>
<reference evidence="1" key="1">
    <citation type="submission" date="2024-05" db="EMBL/GenBank/DDBJ databases">
        <authorList>
            <person name="Kim S."/>
            <person name="Heo J."/>
            <person name="Choi H."/>
            <person name="Choi Y."/>
            <person name="Kwon S.-W."/>
            <person name="Kim Y."/>
        </authorList>
    </citation>
    <scope>NUCLEOTIDE SEQUENCE</scope>
    <source>
        <strain evidence="1">KACC 23698</strain>
    </source>
</reference>
<evidence type="ECO:0000313" key="1">
    <source>
        <dbReference type="EMBL" id="XBO40773.1"/>
    </source>
</evidence>
<organism evidence="1">
    <name type="scientific">Alsobacter sp. KACC 23698</name>
    <dbReference type="NCBI Taxonomy" id="3149229"/>
    <lineage>
        <taxon>Bacteria</taxon>
        <taxon>Pseudomonadati</taxon>
        <taxon>Pseudomonadota</taxon>
        <taxon>Alphaproteobacteria</taxon>
        <taxon>Hyphomicrobiales</taxon>
        <taxon>Alsobacteraceae</taxon>
        <taxon>Alsobacter</taxon>
    </lineage>
</organism>